<proteinExistence type="predicted"/>
<evidence type="ECO:0000313" key="3">
    <source>
        <dbReference type="Proteomes" id="UP000270185"/>
    </source>
</evidence>
<keyword evidence="1" id="KW-1133">Transmembrane helix</keyword>
<evidence type="ECO:0000313" key="2">
    <source>
        <dbReference type="EMBL" id="AZI32424.1"/>
    </source>
</evidence>
<protein>
    <submittedName>
        <fullName evidence="2">Uncharacterized protein</fullName>
    </submittedName>
</protein>
<reference evidence="3" key="1">
    <citation type="submission" date="2018-11" db="EMBL/GenBank/DDBJ databases">
        <title>Proposal to divide the Flavobacteriaceae and reorganize its genera based on Amino Acid Identity values calculated from whole genome sequences.</title>
        <authorList>
            <person name="Nicholson A.C."/>
            <person name="Gulvik C.A."/>
            <person name="Whitney A.M."/>
            <person name="Humrighouse B.W."/>
            <person name="Bell M."/>
            <person name="Holmes B."/>
            <person name="Steigerwalt A.G."/>
            <person name="Villarma A."/>
            <person name="Sheth M."/>
            <person name="Batra D."/>
            <person name="Pryor J."/>
            <person name="Bernardet J.-F."/>
            <person name="Hugo C."/>
            <person name="Kampfer P."/>
            <person name="Newman J.D."/>
            <person name="McQuiston J.R."/>
        </authorList>
    </citation>
    <scope>NUCLEOTIDE SEQUENCE [LARGE SCALE GENOMIC DNA]</scope>
    <source>
        <strain evidence="3">G0081</strain>
    </source>
</reference>
<evidence type="ECO:0000256" key="1">
    <source>
        <dbReference type="SAM" id="Phobius"/>
    </source>
</evidence>
<keyword evidence="1" id="KW-0812">Transmembrane</keyword>
<organism evidence="2 3">
    <name type="scientific">Kaistella carnis</name>
    <dbReference type="NCBI Taxonomy" id="1241979"/>
    <lineage>
        <taxon>Bacteria</taxon>
        <taxon>Pseudomonadati</taxon>
        <taxon>Bacteroidota</taxon>
        <taxon>Flavobacteriia</taxon>
        <taxon>Flavobacteriales</taxon>
        <taxon>Weeksellaceae</taxon>
        <taxon>Chryseobacterium group</taxon>
        <taxon>Kaistella</taxon>
    </lineage>
</organism>
<name>A0A3G8XQ99_9FLAO</name>
<feature type="transmembrane region" description="Helical" evidence="1">
    <location>
        <begin position="66"/>
        <end position="89"/>
    </location>
</feature>
<keyword evidence="1" id="KW-0472">Membrane</keyword>
<dbReference type="Proteomes" id="UP000270185">
    <property type="component" value="Chromosome"/>
</dbReference>
<sequence>MKLFENKPRKFQGPADENETIYNYYDRSARKDIGNVRELLESWFENLPNNEKNETKERFKKNFDSVFYELFLYNFFLKLGFEIIIHPIIKNTKKRPDFLIKKDNLEIYVEAKISEAKSEVEKSFDNLIRRFYDKISKIKSDHFIFHIEELTIKTTNQPSTKELKAKILEKLATLNHNTELEKAKTKNFDNFQKINYENNEINISITFLPVNVDAIGNARRSVGITPIETFIGGAEEAIRESIRKKSKRYGKLDKPYLICVNALSIKSSSLHDIESAIWGSLAISFSTNPENTNGKFIRNADGIFYNNGAKRIRNVSGVMVNRIFPNNIPESKYWIFAHPFTENSLDFKQLGLPYCYVKESQVINNECQNLREIFELPINWLNN</sequence>
<gene>
    <name evidence="2" type="ORF">EIB73_04155</name>
</gene>
<dbReference type="KEGG" id="ccas:EIB73_04155"/>
<dbReference type="EMBL" id="CP034159">
    <property type="protein sequence ID" value="AZI32424.1"/>
    <property type="molecule type" value="Genomic_DNA"/>
</dbReference>
<dbReference type="AlphaFoldDB" id="A0A3G8XQ99"/>
<dbReference type="OrthoDB" id="1097812at2"/>
<dbReference type="RefSeq" id="WP_125022910.1">
    <property type="nucleotide sequence ID" value="NZ_CP034159.1"/>
</dbReference>
<keyword evidence="3" id="KW-1185">Reference proteome</keyword>
<accession>A0A3G8XQ99</accession>